<dbReference type="Proteomes" id="UP000020595">
    <property type="component" value="Unassembled WGS sequence"/>
</dbReference>
<dbReference type="RefSeq" id="WP_032051698.1">
    <property type="nucleotide sequence ID" value="NZ_JEWH01000066.1"/>
</dbReference>
<dbReference type="InterPro" id="IPR001279">
    <property type="entry name" value="Metallo-B-lactamas"/>
</dbReference>
<dbReference type="PANTHER" id="PTHR42951">
    <property type="entry name" value="METALLO-BETA-LACTAMASE DOMAIN-CONTAINING"/>
    <property type="match status" value="1"/>
</dbReference>
<dbReference type="PATRIC" id="fig|1310613.3.peg.3456"/>
<dbReference type="SUPFAM" id="SSF56281">
    <property type="entry name" value="Metallo-hydrolase/oxidoreductase"/>
    <property type="match status" value="1"/>
</dbReference>
<sequence>MRLFKLSASALATATALTMAQSAFAQDLKIQSFLAKPEHFGVTSTLIEGDKEVLLVNAQFSKSEALRIAANILDSGKTLKTIFVSYGDPDYYFGLDVFKQYFPNVQIIATPETVKHIQDTQALKVKYWGPQMGANEPSQIIVPQAYTAKTLKLENESIEIKGKKELTYLWVPSAKAVVGGIPVSSGIHLWMADTPKTKDRVEVIQSLESIKALQPKIVVPAHMVEGAPQGLDAVNFSINYLNSYEKAAKATKNATELSKLMQKQYPTLQSVDSLELGAKVVKGEMQWP</sequence>
<keyword evidence="1" id="KW-0732">Signal</keyword>
<dbReference type="InterPro" id="IPR050855">
    <property type="entry name" value="NDM-1-like"/>
</dbReference>
<accession>A0A009IJJ1</accession>
<protein>
    <submittedName>
        <fullName evidence="3">Metallo-beta-lactamase superfamily protein</fullName>
    </submittedName>
</protein>
<organism evidence="3 4">
    <name type="scientific">Acinetobacter baumannii (strain 1295743)</name>
    <dbReference type="NCBI Taxonomy" id="1310613"/>
    <lineage>
        <taxon>Bacteria</taxon>
        <taxon>Pseudomonadati</taxon>
        <taxon>Pseudomonadota</taxon>
        <taxon>Gammaproteobacteria</taxon>
        <taxon>Moraxellales</taxon>
        <taxon>Moraxellaceae</taxon>
        <taxon>Acinetobacter</taxon>
        <taxon>Acinetobacter calcoaceticus/baumannii complex</taxon>
    </lineage>
</organism>
<dbReference type="CDD" id="cd07739">
    <property type="entry name" value="metallo-hydrolase-like_MBL-fold"/>
    <property type="match status" value="1"/>
</dbReference>
<name>A0A009IJJ1_ACIB9</name>
<dbReference type="Gene3D" id="3.60.15.10">
    <property type="entry name" value="Ribonuclease Z/Hydroxyacylglutathione hydrolase-like"/>
    <property type="match status" value="1"/>
</dbReference>
<dbReference type="PANTHER" id="PTHR42951:SF14">
    <property type="entry name" value="METALLO-BETA-LACTAMASE SUPERFAMILY PROTEIN"/>
    <property type="match status" value="1"/>
</dbReference>
<dbReference type="EMBL" id="JEWH01000066">
    <property type="protein sequence ID" value="EXB03958.1"/>
    <property type="molecule type" value="Genomic_DNA"/>
</dbReference>
<evidence type="ECO:0000259" key="2">
    <source>
        <dbReference type="SMART" id="SM00849"/>
    </source>
</evidence>
<dbReference type="SMART" id="SM00849">
    <property type="entry name" value="Lactamase_B"/>
    <property type="match status" value="1"/>
</dbReference>
<evidence type="ECO:0000313" key="3">
    <source>
        <dbReference type="EMBL" id="EXB03958.1"/>
    </source>
</evidence>
<dbReference type="AlphaFoldDB" id="A0A009IJJ1"/>
<dbReference type="InterPro" id="IPR036866">
    <property type="entry name" value="RibonucZ/Hydroxyglut_hydro"/>
</dbReference>
<feature type="signal peptide" evidence="1">
    <location>
        <begin position="1"/>
        <end position="25"/>
    </location>
</feature>
<comment type="caution">
    <text evidence="3">The sequence shown here is derived from an EMBL/GenBank/DDBJ whole genome shotgun (WGS) entry which is preliminary data.</text>
</comment>
<gene>
    <name evidence="3" type="ORF">J512_3602</name>
</gene>
<proteinExistence type="predicted"/>
<feature type="chain" id="PRO_5001446827" evidence="1">
    <location>
        <begin position="26"/>
        <end position="288"/>
    </location>
</feature>
<reference evidence="3 4" key="1">
    <citation type="submission" date="2014-02" db="EMBL/GenBank/DDBJ databases">
        <title>Comparative genomics and transcriptomics to identify genetic mechanisms underlying the emergence of carbapenem resistant Acinetobacter baumannii (CRAb).</title>
        <authorList>
            <person name="Harris A.D."/>
            <person name="Johnson K.J."/>
            <person name="George J."/>
            <person name="Shefchek K."/>
            <person name="Daugherty S.C."/>
            <person name="Parankush S."/>
            <person name="Sadzewicz L."/>
            <person name="Tallon L."/>
            <person name="Sengamalay N."/>
            <person name="Hazen T.H."/>
            <person name="Rasko D.A."/>
        </authorList>
    </citation>
    <scope>NUCLEOTIDE SEQUENCE [LARGE SCALE GENOMIC DNA]</scope>
    <source>
        <strain evidence="3 4">1295743</strain>
    </source>
</reference>
<feature type="domain" description="Metallo-beta-lactamase" evidence="2">
    <location>
        <begin position="41"/>
        <end position="222"/>
    </location>
</feature>
<evidence type="ECO:0000256" key="1">
    <source>
        <dbReference type="SAM" id="SignalP"/>
    </source>
</evidence>
<evidence type="ECO:0000313" key="4">
    <source>
        <dbReference type="Proteomes" id="UP000020595"/>
    </source>
</evidence>